<feature type="domain" description="DUF427" evidence="1">
    <location>
        <begin position="26"/>
        <end position="117"/>
    </location>
</feature>
<evidence type="ECO:0000313" key="2">
    <source>
        <dbReference type="EMBL" id="MEE4546889.1"/>
    </source>
</evidence>
<name>A0ABU7PNS7_9ACTN</name>
<dbReference type="PANTHER" id="PTHR43058">
    <property type="entry name" value="SLR0655 PROTEIN"/>
    <property type="match status" value="1"/>
</dbReference>
<organism evidence="2 3">
    <name type="scientific">Actinacidiphila polyblastidii</name>
    <dbReference type="NCBI Taxonomy" id="3110430"/>
    <lineage>
        <taxon>Bacteria</taxon>
        <taxon>Bacillati</taxon>
        <taxon>Actinomycetota</taxon>
        <taxon>Actinomycetes</taxon>
        <taxon>Kitasatosporales</taxon>
        <taxon>Streptomycetaceae</taxon>
        <taxon>Actinacidiphila</taxon>
    </lineage>
</organism>
<dbReference type="Pfam" id="PF04248">
    <property type="entry name" value="NTP_transf_9"/>
    <property type="match status" value="1"/>
</dbReference>
<sequence length="159" mass="17417">MSGGRPVESVWDYPRPPAVRPCGDLVTVEFAGMMVAETRHAVRVLETSHPPVFYLPPVAVAPGLLRPSDRRSWCEWKGEAVYWHLTAGGRVAADAAWSYPDPSPGFEDIRDHLAFYPSRVDRCVVAGEEVTSQEGDFYGGWITSAIEGPFKGPPGTSGW</sequence>
<dbReference type="InterPro" id="IPR007361">
    <property type="entry name" value="DUF427"/>
</dbReference>
<dbReference type="PANTHER" id="PTHR43058:SF1">
    <property type="entry name" value="DUF427 DOMAIN-CONTAINING PROTEIN"/>
    <property type="match status" value="1"/>
</dbReference>
<keyword evidence="3" id="KW-1185">Reference proteome</keyword>
<evidence type="ECO:0000313" key="3">
    <source>
        <dbReference type="Proteomes" id="UP001344658"/>
    </source>
</evidence>
<gene>
    <name evidence="2" type="ORF">V2S66_33605</name>
</gene>
<dbReference type="Proteomes" id="UP001344658">
    <property type="component" value="Unassembled WGS sequence"/>
</dbReference>
<dbReference type="Gene3D" id="2.170.150.40">
    <property type="entry name" value="Domain of unknown function (DUF427)"/>
    <property type="match status" value="1"/>
</dbReference>
<proteinExistence type="predicted"/>
<dbReference type="RefSeq" id="WP_330800781.1">
    <property type="nucleotide sequence ID" value="NZ_JAZEWV010000057.1"/>
</dbReference>
<dbReference type="EMBL" id="JAZEWV010000057">
    <property type="protein sequence ID" value="MEE4546889.1"/>
    <property type="molecule type" value="Genomic_DNA"/>
</dbReference>
<evidence type="ECO:0000259" key="1">
    <source>
        <dbReference type="Pfam" id="PF04248"/>
    </source>
</evidence>
<accession>A0ABU7PNS7</accession>
<dbReference type="InterPro" id="IPR038694">
    <property type="entry name" value="DUF427_sf"/>
</dbReference>
<comment type="caution">
    <text evidence="2">The sequence shown here is derived from an EMBL/GenBank/DDBJ whole genome shotgun (WGS) entry which is preliminary data.</text>
</comment>
<reference evidence="2 3" key="1">
    <citation type="submission" date="2023-12" db="EMBL/GenBank/DDBJ databases">
        <title>Streptomyces sp. V4-01.</title>
        <authorList>
            <person name="Somphong A."/>
            <person name="Phongsopitanun W."/>
        </authorList>
    </citation>
    <scope>NUCLEOTIDE SEQUENCE [LARGE SCALE GENOMIC DNA]</scope>
    <source>
        <strain evidence="2 3">V4-01</strain>
    </source>
</reference>
<protein>
    <submittedName>
        <fullName evidence="2">DUF427 domain-containing protein</fullName>
    </submittedName>
</protein>